<gene>
    <name evidence="2" type="ORF">MNBD_PLANCTO02-850</name>
</gene>
<sequence>MYFRFVSALALILLIFIGGILLEKKNTQLRKEMNAQHEQMEAMQDYYAHLRIRTARMTLLPEAQHSTQLKNEESKMETELTEEKKSVVPLLDIKD</sequence>
<feature type="compositionally biased region" description="Basic and acidic residues" evidence="1">
    <location>
        <begin position="70"/>
        <end position="83"/>
    </location>
</feature>
<evidence type="ECO:0000313" key="2">
    <source>
        <dbReference type="EMBL" id="VAX37112.1"/>
    </source>
</evidence>
<dbReference type="AlphaFoldDB" id="A0A3B1D8Q0"/>
<dbReference type="EMBL" id="UOGL01000101">
    <property type="protein sequence ID" value="VAX37112.1"/>
    <property type="molecule type" value="Genomic_DNA"/>
</dbReference>
<proteinExistence type="predicted"/>
<organism evidence="2">
    <name type="scientific">hydrothermal vent metagenome</name>
    <dbReference type="NCBI Taxonomy" id="652676"/>
    <lineage>
        <taxon>unclassified sequences</taxon>
        <taxon>metagenomes</taxon>
        <taxon>ecological metagenomes</taxon>
    </lineage>
</organism>
<feature type="region of interest" description="Disordered" evidence="1">
    <location>
        <begin position="63"/>
        <end position="83"/>
    </location>
</feature>
<name>A0A3B1D8Q0_9ZZZZ</name>
<accession>A0A3B1D8Q0</accession>
<protein>
    <submittedName>
        <fullName evidence="2">Uncharacterized protein</fullName>
    </submittedName>
</protein>
<reference evidence="2" key="1">
    <citation type="submission" date="2018-06" db="EMBL/GenBank/DDBJ databases">
        <authorList>
            <person name="Zhirakovskaya E."/>
        </authorList>
    </citation>
    <scope>NUCLEOTIDE SEQUENCE</scope>
</reference>
<evidence type="ECO:0000256" key="1">
    <source>
        <dbReference type="SAM" id="MobiDB-lite"/>
    </source>
</evidence>